<protein>
    <submittedName>
        <fullName evidence="2">Uncharacterized protein</fullName>
    </submittedName>
</protein>
<evidence type="ECO:0000313" key="3">
    <source>
        <dbReference type="Proteomes" id="UP000028582"/>
    </source>
</evidence>
<dbReference type="OrthoDB" id="94902at2759"/>
<gene>
    <name evidence="2" type="ORF">F444_13547</name>
</gene>
<organism evidence="2 3">
    <name type="scientific">Phytophthora nicotianae P1976</name>
    <dbReference type="NCBI Taxonomy" id="1317066"/>
    <lineage>
        <taxon>Eukaryota</taxon>
        <taxon>Sar</taxon>
        <taxon>Stramenopiles</taxon>
        <taxon>Oomycota</taxon>
        <taxon>Peronosporomycetes</taxon>
        <taxon>Peronosporales</taxon>
        <taxon>Peronosporaceae</taxon>
        <taxon>Phytophthora</taxon>
    </lineage>
</organism>
<dbReference type="AlphaFoldDB" id="A0A080ZTI7"/>
<reference evidence="2 3" key="1">
    <citation type="submission" date="2013-11" db="EMBL/GenBank/DDBJ databases">
        <title>The Genome Sequence of Phytophthora parasitica P1976.</title>
        <authorList>
            <consortium name="The Broad Institute Genomics Platform"/>
            <person name="Russ C."/>
            <person name="Tyler B."/>
            <person name="Panabieres F."/>
            <person name="Shan W."/>
            <person name="Tripathy S."/>
            <person name="Grunwald N."/>
            <person name="Machado M."/>
            <person name="Johnson C.S."/>
            <person name="Walker B."/>
            <person name="Young S."/>
            <person name="Zeng Q."/>
            <person name="Gargeya S."/>
            <person name="Fitzgerald M."/>
            <person name="Haas B."/>
            <person name="Abouelleil A."/>
            <person name="Allen A.W."/>
            <person name="Alvarado L."/>
            <person name="Arachchi H.M."/>
            <person name="Berlin A.M."/>
            <person name="Chapman S.B."/>
            <person name="Gainer-Dewar J."/>
            <person name="Goldberg J."/>
            <person name="Griggs A."/>
            <person name="Gujja S."/>
            <person name="Hansen M."/>
            <person name="Howarth C."/>
            <person name="Imamovic A."/>
            <person name="Ireland A."/>
            <person name="Larimer J."/>
            <person name="McCowan C."/>
            <person name="Murphy C."/>
            <person name="Pearson M."/>
            <person name="Poon T.W."/>
            <person name="Priest M."/>
            <person name="Roberts A."/>
            <person name="Saif S."/>
            <person name="Shea T."/>
            <person name="Sisk P."/>
            <person name="Sykes S."/>
            <person name="Wortman J."/>
            <person name="Nusbaum C."/>
            <person name="Birren B."/>
        </authorList>
    </citation>
    <scope>NUCLEOTIDE SEQUENCE [LARGE SCALE GENOMIC DNA]</scope>
    <source>
        <strain evidence="2 3">P1976</strain>
    </source>
</reference>
<evidence type="ECO:0000313" key="2">
    <source>
        <dbReference type="EMBL" id="ETO69948.1"/>
    </source>
</evidence>
<feature type="region of interest" description="Disordered" evidence="1">
    <location>
        <begin position="28"/>
        <end position="85"/>
    </location>
</feature>
<sequence length="167" mass="19383">MALLPQDDEMATVEEVFAFIDSFQWDDERPDQVKTADPPLDSSFEPPNPKDRGMPMPLKSVDSDPKPKPKRKRIRTGWSSSTGLQRRKRAELEFLRAHVKELEAYVEQLKRGDSRSKVTSVKKDHLSVDWREVALEEFDERKKSEETNRVLKSILKQLELVGQNLSY</sequence>
<dbReference type="EMBL" id="ANJA01002451">
    <property type="protein sequence ID" value="ETO69948.1"/>
    <property type="molecule type" value="Genomic_DNA"/>
</dbReference>
<proteinExistence type="predicted"/>
<dbReference type="Proteomes" id="UP000028582">
    <property type="component" value="Unassembled WGS sequence"/>
</dbReference>
<accession>A0A080ZTI7</accession>
<evidence type="ECO:0000256" key="1">
    <source>
        <dbReference type="SAM" id="MobiDB-lite"/>
    </source>
</evidence>
<name>A0A080ZTI7_PHYNI</name>
<comment type="caution">
    <text evidence="2">The sequence shown here is derived from an EMBL/GenBank/DDBJ whole genome shotgun (WGS) entry which is preliminary data.</text>
</comment>